<feature type="transmembrane region" description="Helical" evidence="8">
    <location>
        <begin position="200"/>
        <end position="221"/>
    </location>
</feature>
<proteinExistence type="inferred from homology"/>
<evidence type="ECO:0000256" key="7">
    <source>
        <dbReference type="ARBA" id="ARBA00023136"/>
    </source>
</evidence>
<feature type="transmembrane region" description="Helical" evidence="8">
    <location>
        <begin position="167"/>
        <end position="188"/>
    </location>
</feature>
<feature type="transmembrane region" description="Helical" evidence="8">
    <location>
        <begin position="267"/>
        <end position="284"/>
    </location>
</feature>
<dbReference type="Gene3D" id="1.20.1530.20">
    <property type="match status" value="1"/>
</dbReference>
<evidence type="ECO:0000313" key="9">
    <source>
        <dbReference type="EMBL" id="EEG91194.1"/>
    </source>
</evidence>
<dbReference type="Proteomes" id="UP000003793">
    <property type="component" value="Unassembled WGS sequence"/>
</dbReference>
<dbReference type="PANTHER" id="PTHR36838">
    <property type="entry name" value="AUXIN EFFLUX CARRIER FAMILY PROTEIN"/>
    <property type="match status" value="1"/>
</dbReference>
<evidence type="ECO:0000256" key="2">
    <source>
        <dbReference type="ARBA" id="ARBA00010145"/>
    </source>
</evidence>
<keyword evidence="6 8" id="KW-1133">Transmembrane helix</keyword>
<evidence type="ECO:0000256" key="6">
    <source>
        <dbReference type="ARBA" id="ARBA00022989"/>
    </source>
</evidence>
<comment type="similarity">
    <text evidence="2">Belongs to the auxin efflux carrier (TC 2.A.69) family.</text>
</comment>
<keyword evidence="5 8" id="KW-0812">Transmembrane</keyword>
<dbReference type="HOGENOM" id="CLU_056175_1_0_9"/>
<evidence type="ECO:0000256" key="5">
    <source>
        <dbReference type="ARBA" id="ARBA00022692"/>
    </source>
</evidence>
<keyword evidence="7 8" id="KW-0472">Membrane</keyword>
<feature type="transmembrane region" description="Helical" evidence="8">
    <location>
        <begin position="136"/>
        <end position="155"/>
    </location>
</feature>
<feature type="transmembrane region" description="Helical" evidence="8">
    <location>
        <begin position="114"/>
        <end position="130"/>
    </location>
</feature>
<accession>C0B5N0</accession>
<gene>
    <name evidence="9" type="ORF">COPCOM_00451</name>
</gene>
<name>C0B5N0_9FIRM</name>
<dbReference type="GO" id="GO:0055085">
    <property type="term" value="P:transmembrane transport"/>
    <property type="evidence" value="ECO:0007669"/>
    <property type="project" value="InterPro"/>
</dbReference>
<evidence type="ECO:0000256" key="3">
    <source>
        <dbReference type="ARBA" id="ARBA00022448"/>
    </source>
</evidence>
<keyword evidence="4" id="KW-1003">Cell membrane</keyword>
<evidence type="ECO:0000256" key="8">
    <source>
        <dbReference type="SAM" id="Phobius"/>
    </source>
</evidence>
<dbReference type="InterPro" id="IPR004776">
    <property type="entry name" value="Mem_transp_PIN-like"/>
</dbReference>
<reference evidence="9 10" key="1">
    <citation type="submission" date="2009-02" db="EMBL/GenBank/DDBJ databases">
        <authorList>
            <person name="Fulton L."/>
            <person name="Clifton S."/>
            <person name="Fulton B."/>
            <person name="Xu J."/>
            <person name="Minx P."/>
            <person name="Pepin K.H."/>
            <person name="Johnson M."/>
            <person name="Bhonagiri V."/>
            <person name="Nash W.E."/>
            <person name="Mardis E.R."/>
            <person name="Wilson R.K."/>
        </authorList>
    </citation>
    <scope>NUCLEOTIDE SEQUENCE [LARGE SCALE GENOMIC DNA]</scope>
    <source>
        <strain evidence="9 10">ATCC 27758</strain>
    </source>
</reference>
<evidence type="ECO:0000256" key="1">
    <source>
        <dbReference type="ARBA" id="ARBA00004651"/>
    </source>
</evidence>
<sequence>MLLDFNEKEKRAKMELSILLMEQIAKLFIMIFMGYAVVKMGLLKDEDSKVLSTLVLYLIVPCVILNAFQVDYTPEKVSGLELACIASLLLLFILLPIVNLIGKVLHLNEVETMSIYYSNSGNLIVPLVAFMLGDKWVFYACVFMGLQTIFFWTHCKKVLSHEKGFNLKKIFFNINIITIIIAITLFFAKIRLPEIITGTLSSVGAMIGPASMFVIGMLIGGMDLKKVLTNKKAYFISFMRLIVIPLIALLILKVSGLVGWNKEGEEILLIVFMAVISPVASTVTQMCQVYDNDSRYASTISVLTTLGAIVTMPLMVLVFQMVM</sequence>
<feature type="transmembrane region" description="Helical" evidence="8">
    <location>
        <begin position="233"/>
        <end position="255"/>
    </location>
</feature>
<feature type="transmembrane region" description="Helical" evidence="8">
    <location>
        <begin position="80"/>
        <end position="102"/>
    </location>
</feature>
<evidence type="ECO:0000313" key="10">
    <source>
        <dbReference type="Proteomes" id="UP000003793"/>
    </source>
</evidence>
<dbReference type="EMBL" id="ABVR01000033">
    <property type="protein sequence ID" value="EEG91194.1"/>
    <property type="molecule type" value="Genomic_DNA"/>
</dbReference>
<keyword evidence="3" id="KW-0813">Transport</keyword>
<comment type="caution">
    <text evidence="9">The sequence shown here is derived from an EMBL/GenBank/DDBJ whole genome shotgun (WGS) entry which is preliminary data.</text>
</comment>
<feature type="transmembrane region" description="Helical" evidence="8">
    <location>
        <begin position="20"/>
        <end position="38"/>
    </location>
</feature>
<protein>
    <submittedName>
        <fullName evidence="9">Transporter, auxin efflux carrier (AEC) family protein</fullName>
    </submittedName>
</protein>
<feature type="transmembrane region" description="Helical" evidence="8">
    <location>
        <begin position="296"/>
        <end position="322"/>
    </location>
</feature>
<dbReference type="Pfam" id="PF03547">
    <property type="entry name" value="Mem_trans"/>
    <property type="match status" value="2"/>
</dbReference>
<evidence type="ECO:0000256" key="4">
    <source>
        <dbReference type="ARBA" id="ARBA00022475"/>
    </source>
</evidence>
<dbReference type="GO" id="GO:0005886">
    <property type="term" value="C:plasma membrane"/>
    <property type="evidence" value="ECO:0007669"/>
    <property type="project" value="UniProtKB-SubCell"/>
</dbReference>
<organism evidence="9 10">
    <name type="scientific">Coprococcus comes ATCC 27758</name>
    <dbReference type="NCBI Taxonomy" id="470146"/>
    <lineage>
        <taxon>Bacteria</taxon>
        <taxon>Bacillati</taxon>
        <taxon>Bacillota</taxon>
        <taxon>Clostridia</taxon>
        <taxon>Lachnospirales</taxon>
        <taxon>Lachnospiraceae</taxon>
        <taxon>Coprococcus</taxon>
    </lineage>
</organism>
<dbReference type="AlphaFoldDB" id="C0B5N0"/>
<feature type="transmembrane region" description="Helical" evidence="8">
    <location>
        <begin position="50"/>
        <end position="68"/>
    </location>
</feature>
<dbReference type="InterPro" id="IPR038770">
    <property type="entry name" value="Na+/solute_symporter_sf"/>
</dbReference>
<comment type="subcellular location">
    <subcellularLocation>
        <location evidence="1">Cell membrane</location>
        <topology evidence="1">Multi-pass membrane protein</topology>
    </subcellularLocation>
</comment>
<reference evidence="9 10" key="2">
    <citation type="submission" date="2009-03" db="EMBL/GenBank/DDBJ databases">
        <title>Draft genome sequence of Coprococcus comes (ATCC 27758).</title>
        <authorList>
            <person name="Sudarsanam P."/>
            <person name="Ley R."/>
            <person name="Guruge J."/>
            <person name="Turnbaugh P.J."/>
            <person name="Mahowald M."/>
            <person name="Liep D."/>
            <person name="Gordon J."/>
        </authorList>
    </citation>
    <scope>NUCLEOTIDE SEQUENCE [LARGE SCALE GENOMIC DNA]</scope>
    <source>
        <strain evidence="9 10">ATCC 27758</strain>
    </source>
</reference>
<dbReference type="PANTHER" id="PTHR36838:SF1">
    <property type="entry name" value="SLR1864 PROTEIN"/>
    <property type="match status" value="1"/>
</dbReference>